<keyword evidence="2" id="KW-0812">Transmembrane</keyword>
<dbReference type="EMBL" id="JBBBZM010000399">
    <property type="protein sequence ID" value="KAL0630731.1"/>
    <property type="molecule type" value="Genomic_DNA"/>
</dbReference>
<evidence type="ECO:0000313" key="4">
    <source>
        <dbReference type="Proteomes" id="UP001447188"/>
    </source>
</evidence>
<evidence type="ECO:0000256" key="2">
    <source>
        <dbReference type="SAM" id="Phobius"/>
    </source>
</evidence>
<feature type="transmembrane region" description="Helical" evidence="2">
    <location>
        <begin position="84"/>
        <end position="104"/>
    </location>
</feature>
<reference evidence="3 4" key="1">
    <citation type="submission" date="2024-02" db="EMBL/GenBank/DDBJ databases">
        <title>Discinaceae phylogenomics.</title>
        <authorList>
            <person name="Dirks A.C."/>
            <person name="James T.Y."/>
        </authorList>
    </citation>
    <scope>NUCLEOTIDE SEQUENCE [LARGE SCALE GENOMIC DNA]</scope>
    <source>
        <strain evidence="3 4">ACD0624</strain>
    </source>
</reference>
<gene>
    <name evidence="3" type="ORF">Q9L58_010420</name>
</gene>
<feature type="region of interest" description="Disordered" evidence="1">
    <location>
        <begin position="123"/>
        <end position="152"/>
    </location>
</feature>
<proteinExistence type="predicted"/>
<feature type="transmembrane region" description="Helical" evidence="2">
    <location>
        <begin position="7"/>
        <end position="28"/>
    </location>
</feature>
<accession>A0ABR3G545</accession>
<name>A0ABR3G545_9PEZI</name>
<sequence>MSNWSPYTLSLIISGFFGPLFPLASYIASSNSAASNERLASYEARTRRMAVFLNHGIYQTDVTGFELGSPLDGAAGGPVVGRSLLISAFTAYYISLVLVTVFIFKYGRFVTLSQNVALHKAGGGGAQAKGGPGQGQGQESPGEDVGGGSESG</sequence>
<feature type="compositionally biased region" description="Gly residues" evidence="1">
    <location>
        <begin position="123"/>
        <end position="136"/>
    </location>
</feature>
<dbReference type="Proteomes" id="UP001447188">
    <property type="component" value="Unassembled WGS sequence"/>
</dbReference>
<evidence type="ECO:0000313" key="3">
    <source>
        <dbReference type="EMBL" id="KAL0630731.1"/>
    </source>
</evidence>
<comment type="caution">
    <text evidence="3">The sequence shown here is derived from an EMBL/GenBank/DDBJ whole genome shotgun (WGS) entry which is preliminary data.</text>
</comment>
<protein>
    <recommendedName>
        <fullName evidence="5">ATP synthase F0 subunit 6</fullName>
    </recommendedName>
</protein>
<keyword evidence="2" id="KW-0472">Membrane</keyword>
<keyword evidence="2" id="KW-1133">Transmembrane helix</keyword>
<organism evidence="3 4">
    <name type="scientific">Discina gigas</name>
    <dbReference type="NCBI Taxonomy" id="1032678"/>
    <lineage>
        <taxon>Eukaryota</taxon>
        <taxon>Fungi</taxon>
        <taxon>Dikarya</taxon>
        <taxon>Ascomycota</taxon>
        <taxon>Pezizomycotina</taxon>
        <taxon>Pezizomycetes</taxon>
        <taxon>Pezizales</taxon>
        <taxon>Discinaceae</taxon>
        <taxon>Discina</taxon>
    </lineage>
</organism>
<evidence type="ECO:0000256" key="1">
    <source>
        <dbReference type="SAM" id="MobiDB-lite"/>
    </source>
</evidence>
<keyword evidence="4" id="KW-1185">Reference proteome</keyword>
<evidence type="ECO:0008006" key="5">
    <source>
        <dbReference type="Google" id="ProtNLM"/>
    </source>
</evidence>